<feature type="compositionally biased region" description="Basic residues" evidence="1">
    <location>
        <begin position="75"/>
        <end position="85"/>
    </location>
</feature>
<proteinExistence type="predicted"/>
<evidence type="ECO:0000313" key="3">
    <source>
        <dbReference type="EMBL" id="SUP62402.1"/>
    </source>
</evidence>
<organism evidence="3 4">
    <name type="scientific">Streptomyces griseus</name>
    <dbReference type="NCBI Taxonomy" id="1911"/>
    <lineage>
        <taxon>Bacteria</taxon>
        <taxon>Bacillati</taxon>
        <taxon>Actinomycetota</taxon>
        <taxon>Actinomycetes</taxon>
        <taxon>Kitasatosporales</taxon>
        <taxon>Streptomycetaceae</taxon>
        <taxon>Streptomyces</taxon>
    </lineage>
</organism>
<keyword evidence="2" id="KW-0812">Transmembrane</keyword>
<feature type="transmembrane region" description="Helical" evidence="2">
    <location>
        <begin position="135"/>
        <end position="154"/>
    </location>
</feature>
<reference evidence="3 4" key="1">
    <citation type="submission" date="2018-06" db="EMBL/GenBank/DDBJ databases">
        <authorList>
            <consortium name="Pathogen Informatics"/>
            <person name="Doyle S."/>
        </authorList>
    </citation>
    <scope>NUCLEOTIDE SEQUENCE [LARGE SCALE GENOMIC DNA]</scope>
    <source>
        <strain evidence="3 4">NCTC7807</strain>
    </source>
</reference>
<sequence>MGERTTCTTESGRRPGGEAVPGGADGAGPRTREAGPDPGGDGPWCTGGVRAAPVVPGSRAGGAPRVPARPVPLARSRRAATRRTSRRGALAAGGAALLVVLLLGGVAGRAGGIAGVGLGLALFAALVATARPWRYVLPHFLAGLWIIGFASAAFQDALLLTRGEWVPAVVTRDLHARTGPRCDLADLQGHALPSTTTGCRTHRVGERVRVLADPLRLVPSRFEAPPVRDARLTWGVAGGVHVVAGVAAGRAGPGRVFRPNRERRPGPA</sequence>
<gene>
    <name evidence="3" type="ORF">NCTC7807_05567</name>
</gene>
<protein>
    <submittedName>
        <fullName evidence="3">Uncharacterized protein</fullName>
    </submittedName>
</protein>
<keyword evidence="2" id="KW-0472">Membrane</keyword>
<dbReference type="EMBL" id="UHID01000009">
    <property type="protein sequence ID" value="SUP62402.1"/>
    <property type="molecule type" value="Genomic_DNA"/>
</dbReference>
<feature type="region of interest" description="Disordered" evidence="1">
    <location>
        <begin position="1"/>
        <end position="85"/>
    </location>
</feature>
<dbReference type="AlphaFoldDB" id="A0A380PD00"/>
<keyword evidence="2" id="KW-1133">Transmembrane helix</keyword>
<dbReference type="Proteomes" id="UP000254150">
    <property type="component" value="Unassembled WGS sequence"/>
</dbReference>
<evidence type="ECO:0000313" key="4">
    <source>
        <dbReference type="Proteomes" id="UP000254150"/>
    </source>
</evidence>
<feature type="transmembrane region" description="Helical" evidence="2">
    <location>
        <begin position="87"/>
        <end position="104"/>
    </location>
</feature>
<dbReference type="RefSeq" id="WP_115069818.1">
    <property type="nucleotide sequence ID" value="NZ_UHID01000009.1"/>
</dbReference>
<evidence type="ECO:0000256" key="1">
    <source>
        <dbReference type="SAM" id="MobiDB-lite"/>
    </source>
</evidence>
<name>A0A380PD00_STRGR</name>
<feature type="transmembrane region" description="Helical" evidence="2">
    <location>
        <begin position="110"/>
        <end position="128"/>
    </location>
</feature>
<evidence type="ECO:0000256" key="2">
    <source>
        <dbReference type="SAM" id="Phobius"/>
    </source>
</evidence>
<feature type="compositionally biased region" description="Polar residues" evidence="1">
    <location>
        <begin position="1"/>
        <end position="10"/>
    </location>
</feature>
<accession>A0A380PD00</accession>
<feature type="compositionally biased region" description="Low complexity" evidence="1">
    <location>
        <begin position="56"/>
        <end position="74"/>
    </location>
</feature>